<dbReference type="EMBL" id="JBBUTH010000003">
    <property type="protein sequence ID" value="MEK8050030.1"/>
    <property type="molecule type" value="Genomic_DNA"/>
</dbReference>
<sequence length="242" mass="25525">MALAEESLEARSGWRKAGIGAAAVLALLLLAYAGHALRQMMSAKQAPQRQVARIAVLPETPPPPPPPPKEQPRPEPQESNRPPPPDVAPQPAPAPAPANEPLKMDGPAGDGPSAFAAGAVNREYQGGAPVLGASGPARGGPSAADRAAERLYANTARQLLRDAIERHLRAEAAQVQADFTLWLEPDGLIRRFQLQPTGDTTLDGALEAALDETRRTLRLPQPPGAPGALPPMRFRLSVRPQG</sequence>
<comment type="caution">
    <text evidence="2">The sequence shown here is derived from an EMBL/GenBank/DDBJ whole genome shotgun (WGS) entry which is preliminary data.</text>
</comment>
<reference evidence="2 3" key="1">
    <citation type="submission" date="2024-04" db="EMBL/GenBank/DDBJ databases">
        <title>Novel species of the genus Ideonella isolated from streams.</title>
        <authorList>
            <person name="Lu H."/>
        </authorList>
    </citation>
    <scope>NUCLEOTIDE SEQUENCE [LARGE SCALE GENOMIC DNA]</scope>
    <source>
        <strain evidence="2 3">DXS22W</strain>
    </source>
</reference>
<name>A0ABU9CFR1_9BURK</name>
<proteinExistence type="predicted"/>
<organism evidence="2 3">
    <name type="scientific">Pseudaquabacterium inlustre</name>
    <dbReference type="NCBI Taxonomy" id="2984192"/>
    <lineage>
        <taxon>Bacteria</taxon>
        <taxon>Pseudomonadati</taxon>
        <taxon>Pseudomonadota</taxon>
        <taxon>Betaproteobacteria</taxon>
        <taxon>Burkholderiales</taxon>
        <taxon>Sphaerotilaceae</taxon>
        <taxon>Pseudaquabacterium</taxon>
    </lineage>
</organism>
<feature type="region of interest" description="Disordered" evidence="1">
    <location>
        <begin position="48"/>
        <end position="115"/>
    </location>
</feature>
<keyword evidence="3" id="KW-1185">Reference proteome</keyword>
<evidence type="ECO:0000313" key="3">
    <source>
        <dbReference type="Proteomes" id="UP001365405"/>
    </source>
</evidence>
<evidence type="ECO:0008006" key="4">
    <source>
        <dbReference type="Google" id="ProtNLM"/>
    </source>
</evidence>
<dbReference type="Proteomes" id="UP001365405">
    <property type="component" value="Unassembled WGS sequence"/>
</dbReference>
<accession>A0ABU9CFR1</accession>
<feature type="compositionally biased region" description="Pro residues" evidence="1">
    <location>
        <begin position="59"/>
        <end position="69"/>
    </location>
</feature>
<evidence type="ECO:0000256" key="1">
    <source>
        <dbReference type="SAM" id="MobiDB-lite"/>
    </source>
</evidence>
<feature type="compositionally biased region" description="Pro residues" evidence="1">
    <location>
        <begin position="81"/>
        <end position="98"/>
    </location>
</feature>
<protein>
    <recommendedName>
        <fullName evidence="4">Energy transducer TonB</fullName>
    </recommendedName>
</protein>
<gene>
    <name evidence="2" type="ORF">AACH10_07260</name>
</gene>
<dbReference type="RefSeq" id="WP_341409699.1">
    <property type="nucleotide sequence ID" value="NZ_JBBUTH010000003.1"/>
</dbReference>
<evidence type="ECO:0000313" key="2">
    <source>
        <dbReference type="EMBL" id="MEK8050030.1"/>
    </source>
</evidence>